<dbReference type="PANTHER" id="PTHR39952">
    <property type="entry name" value="FI02073P"/>
    <property type="match status" value="1"/>
</dbReference>
<feature type="compositionally biased region" description="Basic and acidic residues" evidence="1">
    <location>
        <begin position="453"/>
        <end position="466"/>
    </location>
</feature>
<keyword evidence="2" id="KW-1133">Transmembrane helix</keyword>
<keyword evidence="2" id="KW-0472">Membrane</keyword>
<dbReference type="EMBL" id="GBHO01002496">
    <property type="protein sequence ID" value="JAG41108.1"/>
    <property type="molecule type" value="Transcribed_RNA"/>
</dbReference>
<reference evidence="3" key="2">
    <citation type="submission" date="2014-07" db="EMBL/GenBank/DDBJ databases">
        <authorList>
            <person name="Hull J."/>
        </authorList>
    </citation>
    <scope>NUCLEOTIDE SEQUENCE</scope>
</reference>
<evidence type="ECO:0000313" key="4">
    <source>
        <dbReference type="EMBL" id="JAG41108.1"/>
    </source>
</evidence>
<accession>A0A0A9YBZ3</accession>
<feature type="compositionally biased region" description="Basic and acidic residues" evidence="1">
    <location>
        <begin position="560"/>
        <end position="572"/>
    </location>
</feature>
<protein>
    <submittedName>
        <fullName evidence="3">Uncharacterized protein</fullName>
    </submittedName>
</protein>
<evidence type="ECO:0000256" key="2">
    <source>
        <dbReference type="SAM" id="Phobius"/>
    </source>
</evidence>
<reference evidence="5" key="3">
    <citation type="journal article" date="2016" name="Gigascience">
        <title>De novo construction of an expanded transcriptome assembly for the western tarnished plant bug, Lygus hesperus.</title>
        <authorList>
            <person name="Tassone E.E."/>
            <person name="Geib S.M."/>
            <person name="Hall B."/>
            <person name="Fabrick J.A."/>
            <person name="Brent C.S."/>
            <person name="Hull J.J."/>
        </authorList>
    </citation>
    <scope>NUCLEOTIDE SEQUENCE</scope>
</reference>
<dbReference type="AlphaFoldDB" id="A0A0A9YBZ3"/>
<dbReference type="EMBL" id="GBHO01015001">
    <property type="protein sequence ID" value="JAG28603.1"/>
    <property type="molecule type" value="Transcribed_RNA"/>
</dbReference>
<feature type="region of interest" description="Disordered" evidence="1">
    <location>
        <begin position="679"/>
        <end position="699"/>
    </location>
</feature>
<feature type="compositionally biased region" description="Polar residues" evidence="1">
    <location>
        <begin position="407"/>
        <end position="423"/>
    </location>
</feature>
<evidence type="ECO:0000313" key="5">
    <source>
        <dbReference type="EMBL" id="JAQ06013.1"/>
    </source>
</evidence>
<dbReference type="PANTHER" id="PTHR39952:SF1">
    <property type="match status" value="1"/>
</dbReference>
<organism evidence="3">
    <name type="scientific">Lygus hesperus</name>
    <name type="common">Western plant bug</name>
    <dbReference type="NCBI Taxonomy" id="30085"/>
    <lineage>
        <taxon>Eukaryota</taxon>
        <taxon>Metazoa</taxon>
        <taxon>Ecdysozoa</taxon>
        <taxon>Arthropoda</taxon>
        <taxon>Hexapoda</taxon>
        <taxon>Insecta</taxon>
        <taxon>Pterygota</taxon>
        <taxon>Neoptera</taxon>
        <taxon>Paraneoptera</taxon>
        <taxon>Hemiptera</taxon>
        <taxon>Heteroptera</taxon>
        <taxon>Panheteroptera</taxon>
        <taxon>Cimicomorpha</taxon>
        <taxon>Miridae</taxon>
        <taxon>Mirini</taxon>
        <taxon>Lygus</taxon>
    </lineage>
</organism>
<dbReference type="EMBL" id="GDHC01012616">
    <property type="protein sequence ID" value="JAQ06013.1"/>
    <property type="molecule type" value="Transcribed_RNA"/>
</dbReference>
<evidence type="ECO:0000313" key="3">
    <source>
        <dbReference type="EMBL" id="JAG28603.1"/>
    </source>
</evidence>
<keyword evidence="2" id="KW-0812">Transmembrane</keyword>
<feature type="region of interest" description="Disordered" evidence="1">
    <location>
        <begin position="389"/>
        <end position="466"/>
    </location>
</feature>
<evidence type="ECO:0000256" key="1">
    <source>
        <dbReference type="SAM" id="MobiDB-lite"/>
    </source>
</evidence>
<feature type="transmembrane region" description="Helical" evidence="2">
    <location>
        <begin position="62"/>
        <end position="87"/>
    </location>
</feature>
<proteinExistence type="predicted"/>
<gene>
    <name evidence="4" type="ORF">CM83_60448</name>
    <name evidence="3" type="ORF">CM83_60449</name>
    <name evidence="5" type="ORF">g.82625</name>
</gene>
<reference evidence="3" key="1">
    <citation type="journal article" date="2014" name="PLoS ONE">
        <title>Transcriptome-Based Identification of ABC Transporters in the Western Tarnished Plant Bug Lygus hesperus.</title>
        <authorList>
            <person name="Hull J.J."/>
            <person name="Chaney K."/>
            <person name="Geib S.M."/>
            <person name="Fabrick J.A."/>
            <person name="Brent C.S."/>
            <person name="Walsh D."/>
            <person name="Lavine L.C."/>
        </authorList>
    </citation>
    <scope>NUCLEOTIDE SEQUENCE</scope>
</reference>
<sequence length="955" mass="108051">MLECEDARCSGHQILECRRKLEDEDVPPPELPPRPPNCPRHAERHHQATIEAHLTKKRLKKYVFLCTVCGGLASLLGALFLGVYLLLRSYTSSLDYFETIPTYIPATMLLLTGLGIMCLARRKNRYSVLIKLCGVCCLVCAATCVLVTVTTTVIHMSRLQSLRECVYTLKTQTCTCYSMLLENESERTDEGAHYVFNSTPNCEVIHGALYSCLRAMFGLSVIGILVCIFCCMLVYQLLSHERKKMYWEQLELRCRYLYGQPRNQPVITPPQRCSHCACSQQFRFPAEGTFENRLWSGGRIGNLYSPNPVGDEPPQSSGWAWRLPWTRSENSQTQPTEPREPMTYNQPLNCSSPDSQYGFTAQGVATVSSATSASYTMIEPTPGQVYQWGPPPPYSDPNSPRRACPSVSHSCPSRQGQHSNQEAYHNIQELEQEEGRTTRSARRVGDSCSSSAKSDERMTQRIDEVTSPRVKYLRQTSNNTGPRKRQEPSESEVYFADVSSCCNGSIRNDSLLYDEPVTTEQDANKVQRIPQAAVPRKEVPNKQPRFVPDKSLHAQIQENSKEFQKIPEERGSPEAYSEMAHDGSEEDDPELVSFSQRAETRNRITDLTRVQCRNRMDLTQVNGTDFPSPMSISSPSTGSKDFFPDTVNSDNGSADSVWSGCSPDFLAPDAQYETIPEPRIREGMNPPVKMSPSKRRGLGQDWHNFPEKESAMFMQNINSPPRSGELRGSKDCCRNAVSSPRLRSRGGEKSTFEHALSQFEPGMPEFRASSRFERHRDREEREGLNGNPPNVMSPGKYNHQANLSSPKICNFDRCGNIPQNYFDEQREDTRHVQEYHQQRYDNSDGMHSPRHHYEEIRDNMNSPRYETCLHHPRTLSRQQMHSSQDFCVSGKKDPMTIKSTVDSPKLFDKRMFAASGLRGSPECIALVDESLCSHNDSSCRCSLSLNKCVSDEPNH</sequence>
<feature type="transmembrane region" description="Helical" evidence="2">
    <location>
        <begin position="215"/>
        <end position="238"/>
    </location>
</feature>
<feature type="transmembrane region" description="Helical" evidence="2">
    <location>
        <begin position="99"/>
        <end position="120"/>
    </location>
</feature>
<feature type="region of interest" description="Disordered" evidence="1">
    <location>
        <begin position="560"/>
        <end position="589"/>
    </location>
</feature>
<feature type="transmembrane region" description="Helical" evidence="2">
    <location>
        <begin position="132"/>
        <end position="154"/>
    </location>
</feature>
<name>A0A0A9YBZ3_LYGHE</name>